<evidence type="ECO:0000256" key="3">
    <source>
        <dbReference type="ARBA" id="ARBA00023082"/>
    </source>
</evidence>
<keyword evidence="3" id="KW-0731">Sigma factor</keyword>
<evidence type="ECO:0000313" key="8">
    <source>
        <dbReference type="Proteomes" id="UP001374803"/>
    </source>
</evidence>
<dbReference type="SUPFAM" id="SSF88659">
    <property type="entry name" value="Sigma3 and sigma4 domains of RNA polymerase sigma factors"/>
    <property type="match status" value="1"/>
</dbReference>
<reference evidence="7" key="1">
    <citation type="submission" date="2021-12" db="EMBL/GenBank/DDBJ databases">
        <title>Discovery of the Pendulisporaceae a myxobacterial family with distinct sporulation behavior and unique specialized metabolism.</title>
        <authorList>
            <person name="Garcia R."/>
            <person name="Popoff A."/>
            <person name="Bader C.D."/>
            <person name="Loehr J."/>
            <person name="Walesch S."/>
            <person name="Walt C."/>
            <person name="Boldt J."/>
            <person name="Bunk B."/>
            <person name="Haeckl F.J.F.P.J."/>
            <person name="Gunesch A.P."/>
            <person name="Birkelbach J."/>
            <person name="Nuebel U."/>
            <person name="Pietschmann T."/>
            <person name="Bach T."/>
            <person name="Mueller R."/>
        </authorList>
    </citation>
    <scope>NUCLEOTIDE SEQUENCE</scope>
    <source>
        <strain evidence="7">MSr11367</strain>
    </source>
</reference>
<name>A0ABZ2KQM7_9BACT</name>
<evidence type="ECO:0000256" key="1">
    <source>
        <dbReference type="ARBA" id="ARBA00010641"/>
    </source>
</evidence>
<keyword evidence="5" id="KW-0804">Transcription</keyword>
<dbReference type="InterPro" id="IPR039425">
    <property type="entry name" value="RNA_pol_sigma-70-like"/>
</dbReference>
<dbReference type="InterPro" id="IPR014284">
    <property type="entry name" value="RNA_pol_sigma-70_dom"/>
</dbReference>
<evidence type="ECO:0000256" key="4">
    <source>
        <dbReference type="ARBA" id="ARBA00023125"/>
    </source>
</evidence>
<keyword evidence="8" id="KW-1185">Reference proteome</keyword>
<evidence type="ECO:0000313" key="7">
    <source>
        <dbReference type="EMBL" id="WXB00982.1"/>
    </source>
</evidence>
<gene>
    <name evidence="7" type="ORF">LVJ94_29190</name>
</gene>
<dbReference type="InterPro" id="IPR013325">
    <property type="entry name" value="RNA_pol_sigma_r2"/>
</dbReference>
<dbReference type="RefSeq" id="WP_394830589.1">
    <property type="nucleotide sequence ID" value="NZ_CP089983.1"/>
</dbReference>
<evidence type="ECO:0000259" key="6">
    <source>
        <dbReference type="Pfam" id="PF08281"/>
    </source>
</evidence>
<protein>
    <submittedName>
        <fullName evidence="7">Sigma-70 family RNA polymerase sigma factor</fullName>
    </submittedName>
</protein>
<comment type="similarity">
    <text evidence="1">Belongs to the sigma-70 factor family. ECF subfamily.</text>
</comment>
<keyword evidence="2" id="KW-0805">Transcription regulation</keyword>
<evidence type="ECO:0000256" key="5">
    <source>
        <dbReference type="ARBA" id="ARBA00023163"/>
    </source>
</evidence>
<keyword evidence="4" id="KW-0238">DNA-binding</keyword>
<accession>A0ABZ2KQM7</accession>
<sequence length="189" mass="21352">MSYAMSLDPMTHASGSTSFLSWVTSLVHEHRGQLLAYARRRGLDAEDALDAVQDSFTSFLTLPEARALAREREDAIKMLTVILRHHVMNRRSKQVRHGRARILLEAQASQAKGEDHDALVAHAEELARVQGCIVRMAKLQRNVVMLSLLDEQPHEEVAKILGISPGYVRVLVHRAREHIRLCSYIDETL</sequence>
<dbReference type="CDD" id="cd06171">
    <property type="entry name" value="Sigma70_r4"/>
    <property type="match status" value="1"/>
</dbReference>
<dbReference type="EMBL" id="CP089983">
    <property type="protein sequence ID" value="WXB00982.1"/>
    <property type="molecule type" value="Genomic_DNA"/>
</dbReference>
<organism evidence="7 8">
    <name type="scientific">Pendulispora rubella</name>
    <dbReference type="NCBI Taxonomy" id="2741070"/>
    <lineage>
        <taxon>Bacteria</taxon>
        <taxon>Pseudomonadati</taxon>
        <taxon>Myxococcota</taxon>
        <taxon>Myxococcia</taxon>
        <taxon>Myxococcales</taxon>
        <taxon>Sorangiineae</taxon>
        <taxon>Pendulisporaceae</taxon>
        <taxon>Pendulispora</taxon>
    </lineage>
</organism>
<dbReference type="NCBIfam" id="TIGR02937">
    <property type="entry name" value="sigma70-ECF"/>
    <property type="match status" value="1"/>
</dbReference>
<dbReference type="PANTHER" id="PTHR43133:SF8">
    <property type="entry name" value="RNA POLYMERASE SIGMA FACTOR HI_1459-RELATED"/>
    <property type="match status" value="1"/>
</dbReference>
<dbReference type="InterPro" id="IPR036388">
    <property type="entry name" value="WH-like_DNA-bd_sf"/>
</dbReference>
<dbReference type="PANTHER" id="PTHR43133">
    <property type="entry name" value="RNA POLYMERASE ECF-TYPE SIGMA FACTO"/>
    <property type="match status" value="1"/>
</dbReference>
<dbReference type="SUPFAM" id="SSF88946">
    <property type="entry name" value="Sigma2 domain of RNA polymerase sigma factors"/>
    <property type="match status" value="1"/>
</dbReference>
<evidence type="ECO:0000256" key="2">
    <source>
        <dbReference type="ARBA" id="ARBA00023015"/>
    </source>
</evidence>
<dbReference type="Gene3D" id="1.10.10.10">
    <property type="entry name" value="Winged helix-like DNA-binding domain superfamily/Winged helix DNA-binding domain"/>
    <property type="match status" value="1"/>
</dbReference>
<dbReference type="InterPro" id="IPR013324">
    <property type="entry name" value="RNA_pol_sigma_r3/r4-like"/>
</dbReference>
<dbReference type="Proteomes" id="UP001374803">
    <property type="component" value="Chromosome"/>
</dbReference>
<dbReference type="Gene3D" id="1.10.1740.10">
    <property type="match status" value="1"/>
</dbReference>
<feature type="domain" description="RNA polymerase sigma factor 70 region 4 type 2" evidence="6">
    <location>
        <begin position="128"/>
        <end position="179"/>
    </location>
</feature>
<dbReference type="Pfam" id="PF08281">
    <property type="entry name" value="Sigma70_r4_2"/>
    <property type="match status" value="1"/>
</dbReference>
<proteinExistence type="inferred from homology"/>
<dbReference type="InterPro" id="IPR013249">
    <property type="entry name" value="RNA_pol_sigma70_r4_t2"/>
</dbReference>